<gene>
    <name evidence="1" type="ORF">PENTCL1PPCAC_1775</name>
</gene>
<evidence type="ECO:0000313" key="1">
    <source>
        <dbReference type="EMBL" id="GMS79600.1"/>
    </source>
</evidence>
<dbReference type="SUPFAM" id="SSF81383">
    <property type="entry name" value="F-box domain"/>
    <property type="match status" value="1"/>
</dbReference>
<keyword evidence="2" id="KW-1185">Reference proteome</keyword>
<reference evidence="1" key="1">
    <citation type="submission" date="2023-10" db="EMBL/GenBank/DDBJ databases">
        <title>Genome assembly of Pristionchus species.</title>
        <authorList>
            <person name="Yoshida K."/>
            <person name="Sommer R.J."/>
        </authorList>
    </citation>
    <scope>NUCLEOTIDE SEQUENCE</scope>
    <source>
        <strain evidence="1">RS0144</strain>
    </source>
</reference>
<dbReference type="Proteomes" id="UP001432027">
    <property type="component" value="Unassembled WGS sequence"/>
</dbReference>
<accession>A0AAV5SB98</accession>
<protein>
    <recommendedName>
        <fullName evidence="3">F-box domain-containing protein</fullName>
    </recommendedName>
</protein>
<sequence length="130" mass="14816">MPTISVRCAKTSRSTIFSSFDSPNNVCFSIFCPFQMSRVLPKMLCESSPIDGKGCCDIVRPDSNMRIFKNAPSLSEMDYFSNLPTDCLLIIFPFFDHFDLDATSLISQKLYLCSKDFRKNGQAEKEKRQN</sequence>
<evidence type="ECO:0008006" key="3">
    <source>
        <dbReference type="Google" id="ProtNLM"/>
    </source>
</evidence>
<dbReference type="EMBL" id="BTSX01000001">
    <property type="protein sequence ID" value="GMS79600.1"/>
    <property type="molecule type" value="Genomic_DNA"/>
</dbReference>
<proteinExistence type="predicted"/>
<organism evidence="1 2">
    <name type="scientific">Pristionchus entomophagus</name>
    <dbReference type="NCBI Taxonomy" id="358040"/>
    <lineage>
        <taxon>Eukaryota</taxon>
        <taxon>Metazoa</taxon>
        <taxon>Ecdysozoa</taxon>
        <taxon>Nematoda</taxon>
        <taxon>Chromadorea</taxon>
        <taxon>Rhabditida</taxon>
        <taxon>Rhabditina</taxon>
        <taxon>Diplogasteromorpha</taxon>
        <taxon>Diplogasteroidea</taxon>
        <taxon>Neodiplogasteridae</taxon>
        <taxon>Pristionchus</taxon>
    </lineage>
</organism>
<comment type="caution">
    <text evidence="1">The sequence shown here is derived from an EMBL/GenBank/DDBJ whole genome shotgun (WGS) entry which is preliminary data.</text>
</comment>
<dbReference type="InterPro" id="IPR036047">
    <property type="entry name" value="F-box-like_dom_sf"/>
</dbReference>
<name>A0AAV5SB98_9BILA</name>
<evidence type="ECO:0000313" key="2">
    <source>
        <dbReference type="Proteomes" id="UP001432027"/>
    </source>
</evidence>
<dbReference type="AlphaFoldDB" id="A0AAV5SB98"/>